<accession>A0ABP0GMG6</accession>
<proteinExistence type="predicted"/>
<dbReference type="Proteomes" id="UP001642483">
    <property type="component" value="Unassembled WGS sequence"/>
</dbReference>
<comment type="caution">
    <text evidence="2">The sequence shown here is derived from an EMBL/GenBank/DDBJ whole genome shotgun (WGS) entry which is preliminary data.</text>
</comment>
<evidence type="ECO:0000313" key="3">
    <source>
        <dbReference type="Proteomes" id="UP001642483"/>
    </source>
</evidence>
<protein>
    <recommendedName>
        <fullName evidence="1">Fucosyltransferase N-terminal domain-containing protein</fullName>
    </recommendedName>
</protein>
<keyword evidence="3" id="KW-1185">Reference proteome</keyword>
<name>A0ABP0GMG6_CLALP</name>
<gene>
    <name evidence="2" type="ORF">CVLEPA_LOCUS23914</name>
</gene>
<evidence type="ECO:0000259" key="1">
    <source>
        <dbReference type="Pfam" id="PF17039"/>
    </source>
</evidence>
<evidence type="ECO:0000313" key="2">
    <source>
        <dbReference type="EMBL" id="CAK8691350.1"/>
    </source>
</evidence>
<organism evidence="2 3">
    <name type="scientific">Clavelina lepadiformis</name>
    <name type="common">Light-bulb sea squirt</name>
    <name type="synonym">Ascidia lepadiformis</name>
    <dbReference type="NCBI Taxonomy" id="159417"/>
    <lineage>
        <taxon>Eukaryota</taxon>
        <taxon>Metazoa</taxon>
        <taxon>Chordata</taxon>
        <taxon>Tunicata</taxon>
        <taxon>Ascidiacea</taxon>
        <taxon>Aplousobranchia</taxon>
        <taxon>Clavelinidae</taxon>
        <taxon>Clavelina</taxon>
    </lineage>
</organism>
<feature type="domain" description="Fucosyltransferase N-terminal" evidence="1">
    <location>
        <begin position="5"/>
        <end position="52"/>
    </location>
</feature>
<dbReference type="EMBL" id="CAWYQH010000119">
    <property type="protein sequence ID" value="CAK8691350.1"/>
    <property type="molecule type" value="Genomic_DNA"/>
</dbReference>
<reference evidence="2 3" key="1">
    <citation type="submission" date="2024-02" db="EMBL/GenBank/DDBJ databases">
        <authorList>
            <person name="Daric V."/>
            <person name="Darras S."/>
        </authorList>
    </citation>
    <scope>NUCLEOTIDE SEQUENCE [LARGE SCALE GENOMIC DNA]</scope>
</reference>
<dbReference type="InterPro" id="IPR031481">
    <property type="entry name" value="Glyco_tran_10_N"/>
</dbReference>
<dbReference type="Pfam" id="PF17039">
    <property type="entry name" value="Glyco_tran_10_N"/>
    <property type="match status" value="1"/>
</dbReference>
<dbReference type="SUPFAM" id="SSF53756">
    <property type="entry name" value="UDP-Glycosyltransferase/glycogen phosphorylase"/>
    <property type="match status" value="1"/>
</dbReference>
<sequence>MPWKYYRRSDQIYIWRTREAPSITEAWGKDLRYFDGGFFNWTSTLRRDSDVIDRKWDRGEMLRQLPKGKKVVDDIIKEKNKLAFVYNRVCFTL</sequence>